<reference evidence="2" key="1">
    <citation type="submission" date="2021-01" db="EMBL/GenBank/DDBJ databases">
        <authorList>
            <consortium name="Genoscope - CEA"/>
            <person name="William W."/>
        </authorList>
    </citation>
    <scope>NUCLEOTIDE SEQUENCE</scope>
</reference>
<evidence type="ECO:0000256" key="1">
    <source>
        <dbReference type="SAM" id="MobiDB-lite"/>
    </source>
</evidence>
<gene>
    <name evidence="2" type="ORF">PPRIM_AZ9-3.1.T0950063</name>
</gene>
<dbReference type="EMBL" id="CAJJDM010000098">
    <property type="protein sequence ID" value="CAD8094226.1"/>
    <property type="molecule type" value="Genomic_DNA"/>
</dbReference>
<name>A0A8S1NW82_PARPR</name>
<comment type="caution">
    <text evidence="2">The sequence shown here is derived from an EMBL/GenBank/DDBJ whole genome shotgun (WGS) entry which is preliminary data.</text>
</comment>
<feature type="region of interest" description="Disordered" evidence="1">
    <location>
        <begin position="99"/>
        <end position="124"/>
    </location>
</feature>
<organism evidence="2 3">
    <name type="scientific">Paramecium primaurelia</name>
    <dbReference type="NCBI Taxonomy" id="5886"/>
    <lineage>
        <taxon>Eukaryota</taxon>
        <taxon>Sar</taxon>
        <taxon>Alveolata</taxon>
        <taxon>Ciliophora</taxon>
        <taxon>Intramacronucleata</taxon>
        <taxon>Oligohymenophorea</taxon>
        <taxon>Peniculida</taxon>
        <taxon>Parameciidae</taxon>
        <taxon>Paramecium</taxon>
    </lineage>
</organism>
<keyword evidence="3" id="KW-1185">Reference proteome</keyword>
<dbReference type="OMA" id="ITEYEFI"/>
<evidence type="ECO:0000313" key="3">
    <source>
        <dbReference type="Proteomes" id="UP000688137"/>
    </source>
</evidence>
<evidence type="ECO:0000313" key="2">
    <source>
        <dbReference type="EMBL" id="CAD8094226.1"/>
    </source>
</evidence>
<sequence length="196" mass="23345">MGVCCSSKNLKNRQNDYGVLSPTNRQLEQEEYQELSGEIKEILELYLNNEKNSPQNKNLAESNQLKHSLEQPNTPYFKNSHDSDDKFLQLKQAKQVEELRSSHKNSEKLPPVQEETEQQNQQSQSKHPIFKFKCLICNKDHIWTHNCNEKLVYNDDNMIVCEKCKFKQKITEYDFICQRTQQKFRFTTEQIKDFEF</sequence>
<protein>
    <submittedName>
        <fullName evidence="2">Uncharacterized protein</fullName>
    </submittedName>
</protein>
<dbReference type="Proteomes" id="UP000688137">
    <property type="component" value="Unassembled WGS sequence"/>
</dbReference>
<proteinExistence type="predicted"/>
<accession>A0A8S1NW82</accession>
<dbReference type="AlphaFoldDB" id="A0A8S1NW82"/>